<comment type="caution">
    <text evidence="2">The sequence shown here is derived from an EMBL/GenBank/DDBJ whole genome shotgun (WGS) entry which is preliminary data.</text>
</comment>
<dbReference type="InterPro" id="IPR022641">
    <property type="entry name" value="CheR_N"/>
</dbReference>
<dbReference type="PRINTS" id="PR00996">
    <property type="entry name" value="CHERMTFRASE"/>
</dbReference>
<protein>
    <submittedName>
        <fullName evidence="2">Chemotaxis protein methyltransferase CheR</fullName>
        <ecNumber evidence="2">2.1.1.80</ecNumber>
    </submittedName>
</protein>
<dbReference type="SMART" id="SM00138">
    <property type="entry name" value="MeTrc"/>
    <property type="match status" value="1"/>
</dbReference>
<keyword evidence="2" id="KW-0808">Transferase</keyword>
<dbReference type="InterPro" id="IPR022642">
    <property type="entry name" value="CheR_C"/>
</dbReference>
<dbReference type="PANTHER" id="PTHR24422:SF8">
    <property type="entry name" value="CHEMOTAXIS PROTEIN"/>
    <property type="match status" value="1"/>
</dbReference>
<dbReference type="Pfam" id="PF03705">
    <property type="entry name" value="CheR_N"/>
    <property type="match status" value="1"/>
</dbReference>
<evidence type="ECO:0000313" key="2">
    <source>
        <dbReference type="EMBL" id="MDQ0255785.1"/>
    </source>
</evidence>
<feature type="domain" description="CheR-type methyltransferase" evidence="1">
    <location>
        <begin position="11"/>
        <end position="285"/>
    </location>
</feature>
<dbReference type="Proteomes" id="UP001230005">
    <property type="component" value="Unassembled WGS sequence"/>
</dbReference>
<name>A0ABT9ZXU5_9BACI</name>
<evidence type="ECO:0000259" key="1">
    <source>
        <dbReference type="PROSITE" id="PS50123"/>
    </source>
</evidence>
<dbReference type="Pfam" id="PF01739">
    <property type="entry name" value="CheR"/>
    <property type="match status" value="1"/>
</dbReference>
<evidence type="ECO:0000313" key="3">
    <source>
        <dbReference type="Proteomes" id="UP001230005"/>
    </source>
</evidence>
<accession>A0ABT9ZXU5</accession>
<dbReference type="EC" id="2.1.1.80" evidence="2"/>
<dbReference type="InterPro" id="IPR050903">
    <property type="entry name" value="Bact_Chemotaxis_MeTrfase"/>
</dbReference>
<proteinExistence type="predicted"/>
<dbReference type="EMBL" id="JAUSUG010000012">
    <property type="protein sequence ID" value="MDQ0255785.1"/>
    <property type="molecule type" value="Genomic_DNA"/>
</dbReference>
<dbReference type="PANTHER" id="PTHR24422">
    <property type="entry name" value="CHEMOTAXIS PROTEIN METHYLTRANSFERASE"/>
    <property type="match status" value="1"/>
</dbReference>
<dbReference type="Gene3D" id="3.40.50.150">
    <property type="entry name" value="Vaccinia Virus protein VP39"/>
    <property type="match status" value="1"/>
</dbReference>
<keyword evidence="3" id="KW-1185">Reference proteome</keyword>
<organism evidence="2 3">
    <name type="scientific">Evansella vedderi</name>
    <dbReference type="NCBI Taxonomy" id="38282"/>
    <lineage>
        <taxon>Bacteria</taxon>
        <taxon>Bacillati</taxon>
        <taxon>Bacillota</taxon>
        <taxon>Bacilli</taxon>
        <taxon>Bacillales</taxon>
        <taxon>Bacillaceae</taxon>
        <taxon>Evansella</taxon>
    </lineage>
</organism>
<gene>
    <name evidence="2" type="ORF">J2S74_003167</name>
</gene>
<dbReference type="GO" id="GO:0032259">
    <property type="term" value="P:methylation"/>
    <property type="evidence" value="ECO:0007669"/>
    <property type="project" value="UniProtKB-KW"/>
</dbReference>
<dbReference type="PROSITE" id="PS50123">
    <property type="entry name" value="CHER"/>
    <property type="match status" value="1"/>
</dbReference>
<keyword evidence="2" id="KW-0489">Methyltransferase</keyword>
<dbReference type="GO" id="GO:0008983">
    <property type="term" value="F:protein-glutamate O-methyltransferase activity"/>
    <property type="evidence" value="ECO:0007669"/>
    <property type="project" value="UniProtKB-EC"/>
</dbReference>
<dbReference type="RefSeq" id="WP_307326933.1">
    <property type="nucleotide sequence ID" value="NZ_JAUSUG010000012.1"/>
</dbReference>
<dbReference type="InterPro" id="IPR000780">
    <property type="entry name" value="CheR_MeTrfase"/>
</dbReference>
<dbReference type="SUPFAM" id="SSF47757">
    <property type="entry name" value="Chemotaxis receptor methyltransferase CheR, N-terminal domain"/>
    <property type="match status" value="1"/>
</dbReference>
<dbReference type="InterPro" id="IPR029063">
    <property type="entry name" value="SAM-dependent_MTases_sf"/>
</dbReference>
<reference evidence="2 3" key="1">
    <citation type="submission" date="2023-07" db="EMBL/GenBank/DDBJ databases">
        <title>Genomic Encyclopedia of Type Strains, Phase IV (KMG-IV): sequencing the most valuable type-strain genomes for metagenomic binning, comparative biology and taxonomic classification.</title>
        <authorList>
            <person name="Goeker M."/>
        </authorList>
    </citation>
    <scope>NUCLEOTIDE SEQUENCE [LARGE SCALE GENOMIC DNA]</scope>
    <source>
        <strain evidence="2 3">DSM 9768</strain>
    </source>
</reference>
<sequence>MFKINNARKDSKQIQNEIEKLEVELFLEGLYQHYGFDFRNYAYSSLKRRLSLRANLENVKSISELQGKVFREPEIMKRLLNDLSINVTEMYRDPSFFKAFRTEVVPHLRSEPSIRIWHAGCSSGEEVYSMAILLHEEGLLEKSQIYATDMNETILEKAIDGEISIRHMKSYTKNYQQSGGEKEFSEYYTVNDDYVSIKPFLKENIVFAHHNLVTDHSFNEFHVIVCRNVFIYFNAELKNRVYHLFNESLSDNGFLCFGNKETITDRDALTFFKEVDPIEKIYRKESFKKS</sequence>
<dbReference type="SUPFAM" id="SSF53335">
    <property type="entry name" value="S-adenosyl-L-methionine-dependent methyltransferases"/>
    <property type="match status" value="1"/>
</dbReference>